<dbReference type="AlphaFoldDB" id="A0A4Z0PT84"/>
<accession>A0A4Z0PT84</accession>
<evidence type="ECO:0000259" key="2">
    <source>
        <dbReference type="Pfam" id="PF16586"/>
    </source>
</evidence>
<dbReference type="InterPro" id="IPR017853">
    <property type="entry name" value="GH"/>
</dbReference>
<evidence type="ECO:0000256" key="1">
    <source>
        <dbReference type="SAM" id="SignalP"/>
    </source>
</evidence>
<gene>
    <name evidence="3" type="ORF">E5K02_24615</name>
</gene>
<sequence>MNNWKGLLLGMLAWLAAPASYAQKIISSAKLTTAPVREYEKAEWDITLNSVFKNPYKQEEVSLDLVLTAPNGLPVVVPGYCEQNTAPLSRWKVRFAPQMLGTYTGFFRLTSKAGTEESAASPFTVVAGKKPGFLHKNDLYTFRFDNGELFRGIGENVAWESRSFEDQKFTYDYLLPTLARNGANFFRTWMCYWNLPLEWQKVSSTKRYVNSNDYFHPGAIKRMDELVQLTDSLGLYFMLTLDWHGHLMEKGGWRNSPYNQANGGPARTPTEFFTLPAAQQKYKNKLRYIVARWGYSPNIAAWEFFNEVDNAVYTQQDSLLIPHAAVTHWHAEMSRYLKDIDPYQHLVTTSISHRDIVGMNSVPYFDFNQKHIYKHTEKIPAIYPDYIQTFGKPYVVGEFGYRWEDANPAYKDGFNYDYRRGLWYGLFSPTPVLPMTWWWELFDDQQMTPYFRSVREISARMLAAGHGEFEPFDVSSDVVQSFGLRCGNTYFVYLLNNTAAPVSTAAVFPAAGTKKLAAQSFDPATRQYQKLTGLGRNDQRVTLPALTLGPQQERVLIITAGGKAQPL</sequence>
<feature type="chain" id="PRO_5021508937" evidence="1">
    <location>
        <begin position="23"/>
        <end position="567"/>
    </location>
</feature>
<keyword evidence="1" id="KW-0732">Signal</keyword>
<dbReference type="Pfam" id="PF16586">
    <property type="entry name" value="DUF5060"/>
    <property type="match status" value="1"/>
</dbReference>
<dbReference type="Gene3D" id="3.20.20.80">
    <property type="entry name" value="Glycosidases"/>
    <property type="match status" value="1"/>
</dbReference>
<evidence type="ECO:0000313" key="4">
    <source>
        <dbReference type="Proteomes" id="UP000298471"/>
    </source>
</evidence>
<reference evidence="3 4" key="1">
    <citation type="submission" date="2019-04" db="EMBL/GenBank/DDBJ databases">
        <authorList>
            <person name="Feng G."/>
            <person name="Zhang J."/>
            <person name="Zhu H."/>
        </authorList>
    </citation>
    <scope>NUCLEOTIDE SEQUENCE [LARGE SCALE GENOMIC DNA]</scope>
    <source>
        <strain evidence="3 4">9PBR-1</strain>
    </source>
</reference>
<evidence type="ECO:0000313" key="3">
    <source>
        <dbReference type="EMBL" id="TGE20950.1"/>
    </source>
</evidence>
<protein>
    <submittedName>
        <fullName evidence="3">DUF5060 domain-containing protein</fullName>
    </submittedName>
</protein>
<dbReference type="RefSeq" id="WP_135399067.1">
    <property type="nucleotide sequence ID" value="NZ_SRMB01000008.1"/>
</dbReference>
<dbReference type="EMBL" id="SRMB01000008">
    <property type="protein sequence ID" value="TGE20950.1"/>
    <property type="molecule type" value="Genomic_DNA"/>
</dbReference>
<comment type="caution">
    <text evidence="3">The sequence shown here is derived from an EMBL/GenBank/DDBJ whole genome shotgun (WGS) entry which is preliminary data.</text>
</comment>
<dbReference type="InterPro" id="IPR013783">
    <property type="entry name" value="Ig-like_fold"/>
</dbReference>
<dbReference type="Proteomes" id="UP000298471">
    <property type="component" value="Unassembled WGS sequence"/>
</dbReference>
<organism evidence="3 4">
    <name type="scientific">Hymenobacter metallicola</name>
    <dbReference type="NCBI Taxonomy" id="2563114"/>
    <lineage>
        <taxon>Bacteria</taxon>
        <taxon>Pseudomonadati</taxon>
        <taxon>Bacteroidota</taxon>
        <taxon>Cytophagia</taxon>
        <taxon>Cytophagales</taxon>
        <taxon>Hymenobacteraceae</taxon>
        <taxon>Hymenobacter</taxon>
    </lineage>
</organism>
<dbReference type="SUPFAM" id="SSF51445">
    <property type="entry name" value="(Trans)glycosidases"/>
    <property type="match status" value="1"/>
</dbReference>
<name>A0A4Z0PT84_9BACT</name>
<feature type="domain" description="DUF5060" evidence="2">
    <location>
        <begin position="36"/>
        <end position="104"/>
    </location>
</feature>
<feature type="signal peptide" evidence="1">
    <location>
        <begin position="1"/>
        <end position="22"/>
    </location>
</feature>
<proteinExistence type="predicted"/>
<dbReference type="InterPro" id="IPR032260">
    <property type="entry name" value="DUF5060"/>
</dbReference>
<keyword evidence="4" id="KW-1185">Reference proteome</keyword>
<dbReference type="OrthoDB" id="9802444at2"/>
<dbReference type="Gene3D" id="2.60.40.10">
    <property type="entry name" value="Immunoglobulins"/>
    <property type="match status" value="1"/>
</dbReference>